<dbReference type="GO" id="GO:0043107">
    <property type="term" value="P:type IV pilus-dependent motility"/>
    <property type="evidence" value="ECO:0007669"/>
    <property type="project" value="InterPro"/>
</dbReference>
<organism evidence="2 3">
    <name type="scientific">Pseudomonas putida</name>
    <name type="common">Arthrobacter siderocapsulatus</name>
    <dbReference type="NCBI Taxonomy" id="303"/>
    <lineage>
        <taxon>Bacteria</taxon>
        <taxon>Pseudomonadati</taxon>
        <taxon>Pseudomonadota</taxon>
        <taxon>Gammaproteobacteria</taxon>
        <taxon>Pseudomonadales</taxon>
        <taxon>Pseudomonadaceae</taxon>
        <taxon>Pseudomonas</taxon>
    </lineage>
</organism>
<dbReference type="InterPro" id="IPR014717">
    <property type="entry name" value="Transl_elong_EF1B/ribsomal_bS6"/>
</dbReference>
<evidence type="ECO:0000256" key="1">
    <source>
        <dbReference type="SAM" id="Phobius"/>
    </source>
</evidence>
<keyword evidence="1" id="KW-0472">Membrane</keyword>
<evidence type="ECO:0000313" key="3">
    <source>
        <dbReference type="Proteomes" id="UP000542695"/>
    </source>
</evidence>
<keyword evidence="1" id="KW-1133">Transmembrane helix</keyword>
<dbReference type="GO" id="GO:0043683">
    <property type="term" value="P:type IV pilus assembly"/>
    <property type="evidence" value="ECO:0007669"/>
    <property type="project" value="InterPro"/>
</dbReference>
<gene>
    <name evidence="2" type="ORF">HX798_08645</name>
</gene>
<keyword evidence="1" id="KW-0812">Transmembrane</keyword>
<dbReference type="Proteomes" id="UP000542695">
    <property type="component" value="Unassembled WGS sequence"/>
</dbReference>
<name>A0A7Y7Z9P3_PSEPU</name>
<sequence length="338" mass="37425">MKLRVRLDWQALVARSRLFRFALPIAAACLVLAVGCLIRWPEWRQLQQAAQVNQRALNDKHHAKATQVLAHVHAPQALSEAQRHLHDMRWRLAAGGEISDLLDQLAASGHVHGLHFEQLEVLDEQKKAGFARTPLDVQVVGRYAALRLWLDEWLGQVRLLRVGDMHLADAQGRPGLLRLRLRVDAFHADGPVAEPESLAWIPARGEVLPAVLDPFSTWSGRVVRRGLASVPLAQLEMVGSLSRGMEHEALLSSAGRLYRVRSGDRLGRDGGLVERVDEHQVTVRERLFVGGTWRERTAFLRLRQGVDGEIREDHEQVDEVGGGGFAADAVAGGNALSG</sequence>
<dbReference type="AlphaFoldDB" id="A0A7Y7Z9P3"/>
<feature type="transmembrane region" description="Helical" evidence="1">
    <location>
        <begin position="21"/>
        <end position="40"/>
    </location>
</feature>
<dbReference type="Gene3D" id="2.30.30.830">
    <property type="match status" value="1"/>
</dbReference>
<accession>A0A7Y7Z9P3</accession>
<dbReference type="Pfam" id="PF04351">
    <property type="entry name" value="PilP"/>
    <property type="match status" value="1"/>
</dbReference>
<dbReference type="Pfam" id="PF04350">
    <property type="entry name" value="PilO"/>
    <property type="match status" value="1"/>
</dbReference>
<dbReference type="RefSeq" id="WP_161871622.1">
    <property type="nucleotide sequence ID" value="NZ_JACARV010000018.1"/>
</dbReference>
<dbReference type="Gene3D" id="3.30.70.60">
    <property type="match status" value="1"/>
</dbReference>
<dbReference type="InterPro" id="IPR007446">
    <property type="entry name" value="PilP"/>
</dbReference>
<evidence type="ECO:0000313" key="2">
    <source>
        <dbReference type="EMBL" id="NWC80363.1"/>
    </source>
</evidence>
<comment type="caution">
    <text evidence="2">The sequence shown here is derived from an EMBL/GenBank/DDBJ whole genome shotgun (WGS) entry which is preliminary data.</text>
</comment>
<dbReference type="InterPro" id="IPR007445">
    <property type="entry name" value="PilO"/>
</dbReference>
<reference evidence="2 3" key="1">
    <citation type="submission" date="2020-04" db="EMBL/GenBank/DDBJ databases">
        <title>Molecular characterization of pseudomonads from Agaricus bisporus reveal novel blotch 2 pathogens in Western Europe.</title>
        <authorList>
            <person name="Taparia T."/>
            <person name="Krijger M."/>
            <person name="Haynes E."/>
            <person name="Elpinstone J.G."/>
            <person name="Noble R."/>
            <person name="Van Der Wolf J."/>
        </authorList>
    </citation>
    <scope>NUCLEOTIDE SEQUENCE [LARGE SCALE GENOMIC DNA]</scope>
    <source>
        <strain evidence="2 3">P7765</strain>
    </source>
</reference>
<dbReference type="EMBL" id="JACARV010000018">
    <property type="protein sequence ID" value="NWC80363.1"/>
    <property type="molecule type" value="Genomic_DNA"/>
</dbReference>
<proteinExistence type="predicted"/>
<protein>
    <submittedName>
        <fullName evidence="2">Pilus assembly protein PilP</fullName>
    </submittedName>
</protein>